<dbReference type="CDD" id="cd21450">
    <property type="entry name" value="DLC-like_DYNLL1-like"/>
    <property type="match status" value="1"/>
</dbReference>
<dbReference type="Gene3D" id="3.30.740.10">
    <property type="entry name" value="Protein Inhibitor Of Neuronal Nitric Oxide Synthase"/>
    <property type="match status" value="1"/>
</dbReference>
<dbReference type="PANTHER" id="PTHR11886:SF35">
    <property type="entry name" value="DYNEIN LIGHT CHAIN"/>
    <property type="match status" value="1"/>
</dbReference>
<dbReference type="SMART" id="SM01375">
    <property type="entry name" value="Dynein_light"/>
    <property type="match status" value="1"/>
</dbReference>
<keyword evidence="3" id="KW-1185">Reference proteome</keyword>
<dbReference type="EMBL" id="KQ001677">
    <property type="protein sequence ID" value="KJP87258.1"/>
    <property type="molecule type" value="Genomic_DNA"/>
</dbReference>
<dbReference type="RefSeq" id="XP_012336101.1">
    <property type="nucleotide sequence ID" value="XM_012480678.1"/>
</dbReference>
<dbReference type="Pfam" id="PF01221">
    <property type="entry name" value="Dynein_light"/>
    <property type="match status" value="1"/>
</dbReference>
<sequence length="122" mass="14250">MEVAEVKKYSSKFDIKGICMTSENCEKVCRICLKAIRENKLEKDIASHIKNKCENDELLNKENSDDHTNYLHMEDSLKKQNIGSWQCIVGKNFAFSINYQFNCMLYFEHKISKLAILVYKSV</sequence>
<evidence type="ECO:0000313" key="2">
    <source>
        <dbReference type="EMBL" id="KJP87258.1"/>
    </source>
</evidence>
<evidence type="ECO:0000256" key="1">
    <source>
        <dbReference type="RuleBase" id="RU365010"/>
    </source>
</evidence>
<comment type="subcellular location">
    <subcellularLocation>
        <location evidence="1">Cytoplasm</location>
        <location evidence="1">Cytoskeleton</location>
    </subcellularLocation>
</comment>
<dbReference type="InterPro" id="IPR001372">
    <property type="entry name" value="Dynein_light_chain_typ-1/2"/>
</dbReference>
<dbReference type="OrthoDB" id="370653at2759"/>
<reference evidence="2 3" key="1">
    <citation type="submission" date="2014-03" db="EMBL/GenBank/DDBJ databases">
        <title>The Genome Sequence of Plasmodium fragile nilgiri.</title>
        <authorList>
            <consortium name="The Broad Institute Genomics Platform"/>
            <consortium name="The Broad Institute Genome Sequencing Center for Infectious Disease"/>
            <person name="Neafsey D."/>
            <person name="Duraisingh M."/>
            <person name="Young S.K."/>
            <person name="Zeng Q."/>
            <person name="Gargeya S."/>
            <person name="Abouelleil A."/>
            <person name="Alvarado L."/>
            <person name="Chapman S.B."/>
            <person name="Gainer-Dewar J."/>
            <person name="Goldberg J."/>
            <person name="Griggs A."/>
            <person name="Gujja S."/>
            <person name="Hansen M."/>
            <person name="Howarth C."/>
            <person name="Imamovic A."/>
            <person name="Larimer J."/>
            <person name="Pearson M."/>
            <person name="Poon T.W."/>
            <person name="Priest M."/>
            <person name="Roberts A."/>
            <person name="Saif S."/>
            <person name="Shea T."/>
            <person name="Sykes S."/>
            <person name="Wortman J."/>
            <person name="Nusbaum C."/>
            <person name="Birren B."/>
        </authorList>
    </citation>
    <scope>NUCLEOTIDE SEQUENCE [LARGE SCALE GENOMIC DNA]</scope>
    <source>
        <strain evidence="3">nilgiri</strain>
    </source>
</reference>
<dbReference type="InterPro" id="IPR037177">
    <property type="entry name" value="DLC_sf"/>
</dbReference>
<name>A0A0D9QJY2_PLAFR</name>
<keyword evidence="1" id="KW-0505">Motor protein</keyword>
<protein>
    <recommendedName>
        <fullName evidence="1">Dynein light chain</fullName>
    </recommendedName>
</protein>
<accession>A0A0D9QJY2</accession>
<dbReference type="GO" id="GO:0007017">
    <property type="term" value="P:microtubule-based process"/>
    <property type="evidence" value="ECO:0007669"/>
    <property type="project" value="InterPro"/>
</dbReference>
<dbReference type="GeneID" id="24268369"/>
<dbReference type="PANTHER" id="PTHR11886">
    <property type="entry name" value="DYNEIN LIGHT CHAIN"/>
    <property type="match status" value="1"/>
</dbReference>
<dbReference type="GO" id="GO:0005874">
    <property type="term" value="C:microtubule"/>
    <property type="evidence" value="ECO:0007669"/>
    <property type="project" value="UniProtKB-KW"/>
</dbReference>
<dbReference type="AlphaFoldDB" id="A0A0D9QJY2"/>
<gene>
    <name evidence="2" type="ORF">AK88_03055</name>
</gene>
<dbReference type="SUPFAM" id="SSF54648">
    <property type="entry name" value="DLC"/>
    <property type="match status" value="1"/>
</dbReference>
<dbReference type="GO" id="GO:0005868">
    <property type="term" value="C:cytoplasmic dynein complex"/>
    <property type="evidence" value="ECO:0007669"/>
    <property type="project" value="TreeGrafter"/>
</dbReference>
<proteinExistence type="inferred from homology"/>
<keyword evidence="1" id="KW-0493">Microtubule</keyword>
<keyword evidence="1" id="KW-0963">Cytoplasm</keyword>
<evidence type="ECO:0000313" key="3">
    <source>
        <dbReference type="Proteomes" id="UP000054561"/>
    </source>
</evidence>
<dbReference type="VEuPathDB" id="PlasmoDB:AK88_03055"/>
<dbReference type="OMA" id="MIYFQHK"/>
<organism evidence="2 3">
    <name type="scientific">Plasmodium fragile</name>
    <dbReference type="NCBI Taxonomy" id="5857"/>
    <lineage>
        <taxon>Eukaryota</taxon>
        <taxon>Sar</taxon>
        <taxon>Alveolata</taxon>
        <taxon>Apicomplexa</taxon>
        <taxon>Aconoidasida</taxon>
        <taxon>Haemosporida</taxon>
        <taxon>Plasmodiidae</taxon>
        <taxon>Plasmodium</taxon>
        <taxon>Plasmodium (Plasmodium)</taxon>
    </lineage>
</organism>
<keyword evidence="1" id="KW-0243">Dynein</keyword>
<comment type="similarity">
    <text evidence="1">Belongs to the dynein light chain family.</text>
</comment>
<dbReference type="GO" id="GO:0045505">
    <property type="term" value="F:dynein intermediate chain binding"/>
    <property type="evidence" value="ECO:0007669"/>
    <property type="project" value="TreeGrafter"/>
</dbReference>
<keyword evidence="1" id="KW-0206">Cytoskeleton</keyword>
<dbReference type="Proteomes" id="UP000054561">
    <property type="component" value="Unassembled WGS sequence"/>
</dbReference>